<accession>A0A0F4YWQ9</accession>
<dbReference type="AlphaFoldDB" id="A0A0F4YWQ9"/>
<feature type="region of interest" description="Disordered" evidence="1">
    <location>
        <begin position="41"/>
        <end position="64"/>
    </location>
</feature>
<evidence type="ECO:0000256" key="1">
    <source>
        <dbReference type="SAM" id="MobiDB-lite"/>
    </source>
</evidence>
<dbReference type="EMBL" id="LASV01000160">
    <property type="protein sequence ID" value="KKA22073.1"/>
    <property type="molecule type" value="Genomic_DNA"/>
</dbReference>
<feature type="region of interest" description="Disordered" evidence="1">
    <location>
        <begin position="1"/>
        <end position="20"/>
    </location>
</feature>
<dbReference type="GO" id="GO:0006974">
    <property type="term" value="P:DNA damage response"/>
    <property type="evidence" value="ECO:0007669"/>
    <property type="project" value="InterPro"/>
</dbReference>
<feature type="domain" description="Chromosome segregation in meiosis protein 3" evidence="2">
    <location>
        <begin position="102"/>
        <end position="141"/>
    </location>
</feature>
<dbReference type="GeneID" id="25316312"/>
<sequence>MSDHDQALPQNHRAQSEVHSADDIDDLFDYDVGLDEVLNSISTEPNRAGANTTKEFTTSASSGPSLGLDEEVKVSKKRHPIAKLDETRTAKSKLKFKGKGHELWLDDLFPRAKFTDGLAMIEKLGHSKRIQVMRREWIEESRPVGNVSDTTIEPATNGIEDRSEGDVNSIPPELANMETSPILDTDH</sequence>
<dbReference type="RefSeq" id="XP_013328685.1">
    <property type="nucleotide sequence ID" value="XM_013473231.1"/>
</dbReference>
<evidence type="ECO:0000259" key="2">
    <source>
        <dbReference type="Pfam" id="PF07962"/>
    </source>
</evidence>
<dbReference type="GO" id="GO:0031297">
    <property type="term" value="P:replication fork processing"/>
    <property type="evidence" value="ECO:0007669"/>
    <property type="project" value="InterPro"/>
</dbReference>
<dbReference type="Proteomes" id="UP000053958">
    <property type="component" value="Unassembled WGS sequence"/>
</dbReference>
<gene>
    <name evidence="3" type="ORF">T310_3963</name>
</gene>
<dbReference type="GO" id="GO:0005634">
    <property type="term" value="C:nucleus"/>
    <property type="evidence" value="ECO:0007669"/>
    <property type="project" value="InterPro"/>
</dbReference>
<protein>
    <submittedName>
        <fullName evidence="3">Replication fork protection component Swi3</fullName>
    </submittedName>
</protein>
<evidence type="ECO:0000313" key="3">
    <source>
        <dbReference type="EMBL" id="KKA22073.1"/>
    </source>
</evidence>
<evidence type="ECO:0000313" key="4">
    <source>
        <dbReference type="Proteomes" id="UP000053958"/>
    </source>
</evidence>
<comment type="caution">
    <text evidence="3">The sequence shown here is derived from an EMBL/GenBank/DDBJ whole genome shotgun (WGS) entry which is preliminary data.</text>
</comment>
<feature type="region of interest" description="Disordered" evidence="1">
    <location>
        <begin position="146"/>
        <end position="187"/>
    </location>
</feature>
<dbReference type="STRING" id="1408163.A0A0F4YWQ9"/>
<dbReference type="Pfam" id="PF07962">
    <property type="entry name" value="Swi3"/>
    <property type="match status" value="1"/>
</dbReference>
<reference evidence="3 4" key="1">
    <citation type="submission" date="2015-04" db="EMBL/GenBank/DDBJ databases">
        <authorList>
            <person name="Heijne W.H."/>
            <person name="Fedorova N.D."/>
            <person name="Nierman W.C."/>
            <person name="Vollebregt A.W."/>
            <person name="Zhao Z."/>
            <person name="Wu L."/>
            <person name="Kumar M."/>
            <person name="Stam H."/>
            <person name="van den Berg M.A."/>
            <person name="Pel H.J."/>
        </authorList>
    </citation>
    <scope>NUCLEOTIDE SEQUENCE [LARGE SCALE GENOMIC DNA]</scope>
    <source>
        <strain evidence="3 4">CBS 393.64</strain>
    </source>
</reference>
<keyword evidence="4" id="KW-1185">Reference proteome</keyword>
<proteinExistence type="predicted"/>
<organism evidence="3 4">
    <name type="scientific">Rasamsonia emersonii (strain ATCC 16479 / CBS 393.64 / IMI 116815)</name>
    <dbReference type="NCBI Taxonomy" id="1408163"/>
    <lineage>
        <taxon>Eukaryota</taxon>
        <taxon>Fungi</taxon>
        <taxon>Dikarya</taxon>
        <taxon>Ascomycota</taxon>
        <taxon>Pezizomycotina</taxon>
        <taxon>Eurotiomycetes</taxon>
        <taxon>Eurotiomycetidae</taxon>
        <taxon>Eurotiales</taxon>
        <taxon>Trichocomaceae</taxon>
        <taxon>Rasamsonia</taxon>
    </lineage>
</organism>
<dbReference type="InterPro" id="IPR012923">
    <property type="entry name" value="Csm3"/>
</dbReference>
<dbReference type="OrthoDB" id="437078at2759"/>
<name>A0A0F4YWQ9_RASE3</name>